<sequence>MRRMKKITNTDDRDEDEEDTPLKTHDIIPDFMKLRLSTGKVVEVVLFELTKDLGYEQNWTSDLKWNDLDNAWAGNYIREAEKIFVDQQVRKLTYSCNDEDRKIQHP</sequence>
<evidence type="ECO:0000313" key="2">
    <source>
        <dbReference type="EMBL" id="PKY38784.1"/>
    </source>
</evidence>
<dbReference type="Proteomes" id="UP000234323">
    <property type="component" value="Unassembled WGS sequence"/>
</dbReference>
<organism evidence="2 3">
    <name type="scientific">Rhizophagus irregularis</name>
    <dbReference type="NCBI Taxonomy" id="588596"/>
    <lineage>
        <taxon>Eukaryota</taxon>
        <taxon>Fungi</taxon>
        <taxon>Fungi incertae sedis</taxon>
        <taxon>Mucoromycota</taxon>
        <taxon>Glomeromycotina</taxon>
        <taxon>Glomeromycetes</taxon>
        <taxon>Glomerales</taxon>
        <taxon>Glomeraceae</taxon>
        <taxon>Rhizophagus</taxon>
    </lineage>
</organism>
<comment type="caution">
    <text evidence="2">The sequence shown here is derived from an EMBL/GenBank/DDBJ whole genome shotgun (WGS) entry which is preliminary data.</text>
</comment>
<gene>
    <name evidence="2" type="ORF">RhiirA4_451845</name>
</gene>
<reference evidence="2 3" key="1">
    <citation type="submission" date="2015-10" db="EMBL/GenBank/DDBJ databases">
        <title>Genome analyses suggest a sexual origin of heterokaryosis in a supposedly ancient asexual fungus.</title>
        <authorList>
            <person name="Ropars J."/>
            <person name="Sedzielewska K."/>
            <person name="Noel J."/>
            <person name="Charron P."/>
            <person name="Farinelli L."/>
            <person name="Marton T."/>
            <person name="Kruger M."/>
            <person name="Pelin A."/>
            <person name="Brachmann A."/>
            <person name="Corradi N."/>
        </authorList>
    </citation>
    <scope>NUCLEOTIDE SEQUENCE [LARGE SCALE GENOMIC DNA]</scope>
    <source>
        <strain evidence="2 3">A4</strain>
    </source>
</reference>
<evidence type="ECO:0000313" key="3">
    <source>
        <dbReference type="Proteomes" id="UP000234323"/>
    </source>
</evidence>
<name>A0A2I1FWP9_9GLOM</name>
<evidence type="ECO:0000256" key="1">
    <source>
        <dbReference type="SAM" id="MobiDB-lite"/>
    </source>
</evidence>
<feature type="region of interest" description="Disordered" evidence="1">
    <location>
        <begin position="1"/>
        <end position="21"/>
    </location>
</feature>
<proteinExistence type="predicted"/>
<dbReference type="AlphaFoldDB" id="A0A2I1FWP9"/>
<accession>A0A2I1FWP9</accession>
<protein>
    <submittedName>
        <fullName evidence="2">Uncharacterized protein</fullName>
    </submittedName>
</protein>
<keyword evidence="3" id="KW-1185">Reference proteome</keyword>
<dbReference type="EMBL" id="LLXI01000040">
    <property type="protein sequence ID" value="PKY38784.1"/>
    <property type="molecule type" value="Genomic_DNA"/>
</dbReference>